<evidence type="ECO:0000313" key="3">
    <source>
        <dbReference type="EMBL" id="CAJ1375740.1"/>
    </source>
</evidence>
<comment type="caution">
    <text evidence="3">The sequence shown here is derived from an EMBL/GenBank/DDBJ whole genome shotgun (WGS) entry which is preliminary data.</text>
</comment>
<protein>
    <recommendedName>
        <fullName evidence="2">F5/8 type C domain-containing protein</fullName>
    </recommendedName>
</protein>
<dbReference type="GO" id="GO:0016787">
    <property type="term" value="F:hydrolase activity"/>
    <property type="evidence" value="ECO:0007669"/>
    <property type="project" value="InterPro"/>
</dbReference>
<sequence length="788" mass="86172">MVMEWDPNLVVVKYPMCAQSKMELGEPGLPVAFPQVEHHWTSTTARVVLKVDADVSLQLMQISDAHITLSPVDGLELKHGQRMHGAFYGGSPCLWNNSLVQPAPMFRELLDVASSARVDVVALSGDLLSFPQASAVHAVSELLNASLRHRCGGRIPYVFTSGNHDWFFEGMAGSQQELQELWRRTALHPLYAASATWSEHPNYDFSSFESGGVLILVIDNSRYQVSYEQLHFFQRQMLRWKPTVLVLHIPLSVNDQLRPHRGFTLCGDPSWGESTDRSWRDEQRKPWPKEGNDRPTQLFLEAVMAAAAPKGPLVAVLAGHTHGHDATEVGDSSAVQYISTPATHGGHRFLNVRSVPAGAQEALSEDLAVSDFLLGLSWAALGAWPSETEIEVDLVWGCWGGLRALERRAQRISSKLVIRGLDAMLERTQEAIRHGLLLLARALKPLLGAAVPCAPCTEAGGPLHRLLRVLPLWADPPSLSYEPGLRLEVGGCSLLAEVNEALSAREDWSGLGFRVGRSLGVSELAAAPSSSDPYRGSPYGPGSLWVVRHPPPDYGYGYGYGGYGGYPPPQHPPPYGYGAPPGQDKPPGHPPPPSYGYGPRGHRDDSDEPRITGQFNHEHIKGFNYHVLKHGATRPWVSSPALAAAAPWLLAAAAAALTSPRREGKCPLERFERVYGLRYTCRFFIGIDNDVDKFRVAKRIIGANGCNMKEPLQPGERLEGVGRLVVEDIVKKSGDVAKLRLRGKGSGFVWGPRRKPVVCGRKGPDSFAIAALRPKAERDTGEESPALS</sequence>
<dbReference type="Gene3D" id="3.60.21.10">
    <property type="match status" value="1"/>
</dbReference>
<evidence type="ECO:0000259" key="2">
    <source>
        <dbReference type="PROSITE" id="PS01286"/>
    </source>
</evidence>
<reference evidence="3" key="1">
    <citation type="submission" date="2023-08" db="EMBL/GenBank/DDBJ databases">
        <authorList>
            <person name="Chen Y."/>
            <person name="Shah S."/>
            <person name="Dougan E. K."/>
            <person name="Thang M."/>
            <person name="Chan C."/>
        </authorList>
    </citation>
    <scope>NUCLEOTIDE SEQUENCE</scope>
</reference>
<feature type="region of interest" description="Disordered" evidence="1">
    <location>
        <begin position="271"/>
        <end position="292"/>
    </location>
</feature>
<dbReference type="EMBL" id="CAUJNA010000336">
    <property type="protein sequence ID" value="CAJ1375740.1"/>
    <property type="molecule type" value="Genomic_DNA"/>
</dbReference>
<gene>
    <name evidence="3" type="ORF">EVOR1521_LOCUS4958</name>
</gene>
<dbReference type="SUPFAM" id="SSF56300">
    <property type="entry name" value="Metallo-dependent phosphatases"/>
    <property type="match status" value="1"/>
</dbReference>
<evidence type="ECO:0000256" key="1">
    <source>
        <dbReference type="SAM" id="MobiDB-lite"/>
    </source>
</evidence>
<name>A0AA36HUS9_9DINO</name>
<keyword evidence="4" id="KW-1185">Reference proteome</keyword>
<feature type="domain" description="F5/8 type C" evidence="2">
    <location>
        <begin position="476"/>
        <end position="492"/>
    </location>
</feature>
<dbReference type="Proteomes" id="UP001178507">
    <property type="component" value="Unassembled WGS sequence"/>
</dbReference>
<dbReference type="Pfam" id="PF00149">
    <property type="entry name" value="Metallophos"/>
    <property type="match status" value="1"/>
</dbReference>
<feature type="region of interest" description="Disordered" evidence="1">
    <location>
        <begin position="571"/>
        <end position="610"/>
    </location>
</feature>
<feature type="compositionally biased region" description="Basic and acidic residues" evidence="1">
    <location>
        <begin position="274"/>
        <end position="292"/>
    </location>
</feature>
<dbReference type="PROSITE" id="PS01286">
    <property type="entry name" value="FA58C_2"/>
    <property type="match status" value="1"/>
</dbReference>
<dbReference type="AlphaFoldDB" id="A0AA36HUS9"/>
<dbReference type="InterPro" id="IPR000421">
    <property type="entry name" value="FA58C"/>
</dbReference>
<dbReference type="InterPro" id="IPR004843">
    <property type="entry name" value="Calcineurin-like_PHP"/>
</dbReference>
<accession>A0AA36HUS9</accession>
<proteinExistence type="predicted"/>
<organism evidence="3 4">
    <name type="scientific">Effrenium voratum</name>
    <dbReference type="NCBI Taxonomy" id="2562239"/>
    <lineage>
        <taxon>Eukaryota</taxon>
        <taxon>Sar</taxon>
        <taxon>Alveolata</taxon>
        <taxon>Dinophyceae</taxon>
        <taxon>Suessiales</taxon>
        <taxon>Symbiodiniaceae</taxon>
        <taxon>Effrenium</taxon>
    </lineage>
</organism>
<evidence type="ECO:0000313" key="4">
    <source>
        <dbReference type="Proteomes" id="UP001178507"/>
    </source>
</evidence>
<feature type="compositionally biased region" description="Basic and acidic residues" evidence="1">
    <location>
        <begin position="601"/>
        <end position="610"/>
    </location>
</feature>
<dbReference type="InterPro" id="IPR029052">
    <property type="entry name" value="Metallo-depent_PP-like"/>
</dbReference>